<dbReference type="VEuPathDB" id="FungiDB:PITG_15148"/>
<evidence type="ECO:0000313" key="3">
    <source>
        <dbReference type="Proteomes" id="UP000006643"/>
    </source>
</evidence>
<organism evidence="2 3">
    <name type="scientific">Phytophthora infestans (strain T30-4)</name>
    <name type="common">Potato late blight agent</name>
    <dbReference type="NCBI Taxonomy" id="403677"/>
    <lineage>
        <taxon>Eukaryota</taxon>
        <taxon>Sar</taxon>
        <taxon>Stramenopiles</taxon>
        <taxon>Oomycota</taxon>
        <taxon>Peronosporomycetes</taxon>
        <taxon>Peronosporales</taxon>
        <taxon>Peronosporaceae</taxon>
        <taxon>Phytophthora</taxon>
    </lineage>
</organism>
<evidence type="ECO:0000256" key="1">
    <source>
        <dbReference type="SAM" id="MobiDB-lite"/>
    </source>
</evidence>
<name>D0NRS0_PHYIT</name>
<protein>
    <recommendedName>
        <fullName evidence="4">PiggyBac transposable element-derived protein domain-containing protein</fullName>
    </recommendedName>
</protein>
<dbReference type="AlphaFoldDB" id="D0NRS0"/>
<dbReference type="HOGENOM" id="CLU_710734_0_0_1"/>
<dbReference type="Proteomes" id="UP000006643">
    <property type="component" value="Unassembled WGS sequence"/>
</dbReference>
<sequence length="445" mass="49055">MGKEDNAESKDLVCHDEGNVPMSDEMDVLDGVDTKKFKKLWSQLVKDGWEARPPTGLNVEHTYVKPGVKGKLRKDRVNADYFCVRMSFRFSRTSRLRASCTRWAAANGETSGVHSSAAQLPTAAPERDEHSDLGGQFGGVTSAAAAQGADGATPVAAAQGSDGVIHAATEQGGEPGGVTPVATEQGDEENSAFCDFDPDLEEKMDEVESDSDFEDEGEDFQQDDDEMKGIELIKIIAVLKGGDSPDFHSGMGGVDTHDQIRLQRYSIQRCVAFKKYYRQIFLAFIDMALVNAFTLYKIVMKRKDKRAPTHAEYMRQLHVELLAVTAISFRVNRHAEDLASVPTGNLDHVLRSTDELYKAKSGKSKGKSKSRQQLCKEFSALSPPKNEVWHTPTSSALLALTKLRPVPSYYFLLSLELVENLVSALHHLVLTTAKPRRRSDAFGEV</sequence>
<dbReference type="OrthoDB" id="128286at2759"/>
<dbReference type="InParanoid" id="D0NRS0"/>
<evidence type="ECO:0000313" key="2">
    <source>
        <dbReference type="EMBL" id="EEY63420.1"/>
    </source>
</evidence>
<accession>D0NRS0</accession>
<feature type="region of interest" description="Disordered" evidence="1">
    <location>
        <begin position="107"/>
        <end position="139"/>
    </location>
</feature>
<feature type="compositionally biased region" description="Polar residues" evidence="1">
    <location>
        <begin position="108"/>
        <end position="119"/>
    </location>
</feature>
<proteinExistence type="predicted"/>
<reference evidence="3" key="1">
    <citation type="journal article" date="2009" name="Nature">
        <title>Genome sequence and analysis of the Irish potato famine pathogen Phytophthora infestans.</title>
        <authorList>
            <consortium name="The Broad Institute Genome Sequencing Platform"/>
            <person name="Haas B.J."/>
            <person name="Kamoun S."/>
            <person name="Zody M.C."/>
            <person name="Jiang R.H."/>
            <person name="Handsaker R.E."/>
            <person name="Cano L.M."/>
            <person name="Grabherr M."/>
            <person name="Kodira C.D."/>
            <person name="Raffaele S."/>
            <person name="Torto-Alalibo T."/>
            <person name="Bozkurt T.O."/>
            <person name="Ah-Fong A.M."/>
            <person name="Alvarado L."/>
            <person name="Anderson V.L."/>
            <person name="Armstrong M.R."/>
            <person name="Avrova A."/>
            <person name="Baxter L."/>
            <person name="Beynon J."/>
            <person name="Boevink P.C."/>
            <person name="Bollmann S.R."/>
            <person name="Bos J.I."/>
            <person name="Bulone V."/>
            <person name="Cai G."/>
            <person name="Cakir C."/>
            <person name="Carrington J.C."/>
            <person name="Chawner M."/>
            <person name="Conti L."/>
            <person name="Costanzo S."/>
            <person name="Ewan R."/>
            <person name="Fahlgren N."/>
            <person name="Fischbach M.A."/>
            <person name="Fugelstad J."/>
            <person name="Gilroy E.M."/>
            <person name="Gnerre S."/>
            <person name="Green P.J."/>
            <person name="Grenville-Briggs L.J."/>
            <person name="Griffith J."/>
            <person name="Grunwald N.J."/>
            <person name="Horn K."/>
            <person name="Horner N.R."/>
            <person name="Hu C.H."/>
            <person name="Huitema E."/>
            <person name="Jeong D.H."/>
            <person name="Jones A.M."/>
            <person name="Jones J.D."/>
            <person name="Jones R.W."/>
            <person name="Karlsson E.K."/>
            <person name="Kunjeti S.G."/>
            <person name="Lamour K."/>
            <person name="Liu Z."/>
            <person name="Ma L."/>
            <person name="Maclean D."/>
            <person name="Chibucos M.C."/>
            <person name="McDonald H."/>
            <person name="McWalters J."/>
            <person name="Meijer H.J."/>
            <person name="Morgan W."/>
            <person name="Morris P.F."/>
            <person name="Munro C.A."/>
            <person name="O'Neill K."/>
            <person name="Ospina-Giraldo M."/>
            <person name="Pinzon A."/>
            <person name="Pritchard L."/>
            <person name="Ramsahoye B."/>
            <person name="Ren Q."/>
            <person name="Restrepo S."/>
            <person name="Roy S."/>
            <person name="Sadanandom A."/>
            <person name="Savidor A."/>
            <person name="Schornack S."/>
            <person name="Schwartz D.C."/>
            <person name="Schumann U.D."/>
            <person name="Schwessinger B."/>
            <person name="Seyer L."/>
            <person name="Sharpe T."/>
            <person name="Silvar C."/>
            <person name="Song J."/>
            <person name="Studholme D.J."/>
            <person name="Sykes S."/>
            <person name="Thines M."/>
            <person name="van de Vondervoort P.J."/>
            <person name="Phuntumart V."/>
            <person name="Wawra S."/>
            <person name="Weide R."/>
            <person name="Win J."/>
            <person name="Young C."/>
            <person name="Zhou S."/>
            <person name="Fry W."/>
            <person name="Meyers B.C."/>
            <person name="van West P."/>
            <person name="Ristaino J."/>
            <person name="Govers F."/>
            <person name="Birch P.R."/>
            <person name="Whisson S.C."/>
            <person name="Judelson H.S."/>
            <person name="Nusbaum C."/>
        </authorList>
    </citation>
    <scope>NUCLEOTIDE SEQUENCE [LARGE SCALE GENOMIC DNA]</scope>
    <source>
        <strain evidence="3">T30-4</strain>
    </source>
</reference>
<dbReference type="GeneID" id="9476025"/>
<dbReference type="EMBL" id="DS028155">
    <property type="protein sequence ID" value="EEY63420.1"/>
    <property type="molecule type" value="Genomic_DNA"/>
</dbReference>
<dbReference type="RefSeq" id="XP_002898305.1">
    <property type="nucleotide sequence ID" value="XM_002898259.1"/>
</dbReference>
<dbReference type="KEGG" id="pif:PITG_15148"/>
<dbReference type="STRING" id="403677.D0NRS0"/>
<keyword evidence="3" id="KW-1185">Reference proteome</keyword>
<dbReference type="PANTHER" id="PTHR46599">
    <property type="entry name" value="PIGGYBAC TRANSPOSABLE ELEMENT-DERIVED PROTEIN 4"/>
    <property type="match status" value="1"/>
</dbReference>
<dbReference type="eggNOG" id="ENOG502RY1K">
    <property type="taxonomic scope" value="Eukaryota"/>
</dbReference>
<evidence type="ECO:0008006" key="4">
    <source>
        <dbReference type="Google" id="ProtNLM"/>
    </source>
</evidence>
<gene>
    <name evidence="2" type="ORF">PITG_15148</name>
</gene>
<dbReference type="PANTHER" id="PTHR46599:SF3">
    <property type="entry name" value="PIGGYBAC TRANSPOSABLE ELEMENT-DERIVED PROTEIN 4"/>
    <property type="match status" value="1"/>
</dbReference>